<protein>
    <submittedName>
        <fullName evidence="1">Uncharacterized protein</fullName>
    </submittedName>
</protein>
<comment type="caution">
    <text evidence="1">The sequence shown here is derived from an EMBL/GenBank/DDBJ whole genome shotgun (WGS) entry which is preliminary data.</text>
</comment>
<name>A0A101JF43_CHLLI</name>
<sequence length="60" mass="6822">MILSMLYRQKTNEDVPAPFFPGTVTTTSERYSKKTANVKKNCPLPSEIMKKRIAFLSIEA</sequence>
<reference evidence="1 2" key="1">
    <citation type="submission" date="2015-10" db="EMBL/GenBank/DDBJ databases">
        <title>Draft Genome Sequence of Chlorobium limicola strain Frasassi Growing under Artificial Lighting in the Frasassi Cave System.</title>
        <authorList>
            <person name="Mansor M."/>
            <person name="Macalady J."/>
        </authorList>
    </citation>
    <scope>NUCLEOTIDE SEQUENCE [LARGE SCALE GENOMIC DNA]</scope>
    <source>
        <strain evidence="1 2">Frasassi</strain>
    </source>
</reference>
<evidence type="ECO:0000313" key="2">
    <source>
        <dbReference type="Proteomes" id="UP000053937"/>
    </source>
</evidence>
<dbReference type="AlphaFoldDB" id="A0A101JF43"/>
<accession>A0A101JF43</accession>
<gene>
    <name evidence="1" type="ORF">ASB62_06530</name>
</gene>
<proteinExistence type="predicted"/>
<evidence type="ECO:0000313" key="1">
    <source>
        <dbReference type="EMBL" id="KUL25729.1"/>
    </source>
</evidence>
<organism evidence="1 2">
    <name type="scientific">Chlorobium limicola</name>
    <dbReference type="NCBI Taxonomy" id="1092"/>
    <lineage>
        <taxon>Bacteria</taxon>
        <taxon>Pseudomonadati</taxon>
        <taxon>Chlorobiota</taxon>
        <taxon>Chlorobiia</taxon>
        <taxon>Chlorobiales</taxon>
        <taxon>Chlorobiaceae</taxon>
        <taxon>Chlorobium/Pelodictyon group</taxon>
        <taxon>Chlorobium</taxon>
    </lineage>
</organism>
<dbReference type="EMBL" id="LMBR01000160">
    <property type="protein sequence ID" value="KUL25729.1"/>
    <property type="molecule type" value="Genomic_DNA"/>
</dbReference>
<dbReference type="Proteomes" id="UP000053937">
    <property type="component" value="Unassembled WGS sequence"/>
</dbReference>
<keyword evidence="2" id="KW-1185">Reference proteome</keyword>